<feature type="region of interest" description="Disordered" evidence="1">
    <location>
        <begin position="1"/>
        <end position="37"/>
    </location>
</feature>
<dbReference type="EMBL" id="HG725611">
    <property type="protein sequence ID" value="CDJ68885.1"/>
    <property type="molecule type" value="Genomic_DNA"/>
</dbReference>
<dbReference type="VEuPathDB" id="ToxoDB:ENH_00059570"/>
<name>U6N4L9_9EIME</name>
<proteinExistence type="predicted"/>
<evidence type="ECO:0000256" key="1">
    <source>
        <dbReference type="SAM" id="MobiDB-lite"/>
    </source>
</evidence>
<evidence type="ECO:0000313" key="3">
    <source>
        <dbReference type="Proteomes" id="UP000030754"/>
    </source>
</evidence>
<gene>
    <name evidence="2" type="ORF">ENH_00059570</name>
</gene>
<sequence>MVPYDIPTHRRRRRSKGPSGFYASSAQAAGIPDSQRGLRRSGRYTWSVSLQAFAKKPSAATGADIPALLDCNIHGEIKLGKDVEAIVVPKSSTRDKAMLLKLRSIATLNLVPMLSMEACPIVVKNDSWKRSIRHLQHEVLLNKTALGNTYGQI</sequence>
<keyword evidence="3" id="KW-1185">Reference proteome</keyword>
<dbReference type="AlphaFoldDB" id="U6N4L9"/>
<reference evidence="2" key="2">
    <citation type="submission" date="2013-10" db="EMBL/GenBank/DDBJ databases">
        <authorList>
            <person name="Aslett M."/>
        </authorList>
    </citation>
    <scope>NUCLEOTIDE SEQUENCE [LARGE SCALE GENOMIC DNA]</scope>
    <source>
        <strain evidence="2">Houghton</strain>
    </source>
</reference>
<dbReference type="RefSeq" id="XP_013437352.1">
    <property type="nucleotide sequence ID" value="XM_013581898.1"/>
</dbReference>
<accession>U6N4L9</accession>
<protein>
    <submittedName>
        <fullName evidence="2">Uncharacterized protein</fullName>
    </submittedName>
</protein>
<dbReference type="Proteomes" id="UP000030754">
    <property type="component" value="Unassembled WGS sequence"/>
</dbReference>
<dbReference type="GeneID" id="25476097"/>
<organism evidence="2 3">
    <name type="scientific">Eimeria necatrix</name>
    <dbReference type="NCBI Taxonomy" id="51315"/>
    <lineage>
        <taxon>Eukaryota</taxon>
        <taxon>Sar</taxon>
        <taxon>Alveolata</taxon>
        <taxon>Apicomplexa</taxon>
        <taxon>Conoidasida</taxon>
        <taxon>Coccidia</taxon>
        <taxon>Eucoccidiorida</taxon>
        <taxon>Eimeriorina</taxon>
        <taxon>Eimeriidae</taxon>
        <taxon>Eimeria</taxon>
    </lineage>
</organism>
<reference evidence="2" key="1">
    <citation type="submission" date="2013-10" db="EMBL/GenBank/DDBJ databases">
        <title>Genomic analysis of the causative agents of coccidiosis in chickens.</title>
        <authorList>
            <person name="Reid A.J."/>
            <person name="Blake D."/>
            <person name="Billington K."/>
            <person name="Browne H."/>
            <person name="Dunn M."/>
            <person name="Hung S."/>
            <person name="Kawahara F."/>
            <person name="Miranda-Saavedra D."/>
            <person name="Mourier T."/>
            <person name="Nagra H."/>
            <person name="Otto T.D."/>
            <person name="Rawlings N."/>
            <person name="Sanchez A."/>
            <person name="Sanders M."/>
            <person name="Subramaniam C."/>
            <person name="Tay Y."/>
            <person name="Dear P."/>
            <person name="Doerig C."/>
            <person name="Gruber A."/>
            <person name="Parkinson J."/>
            <person name="Shirley M."/>
            <person name="Wan K.L."/>
            <person name="Berriman M."/>
            <person name="Tomley F."/>
            <person name="Pain A."/>
        </authorList>
    </citation>
    <scope>NUCLEOTIDE SEQUENCE [LARGE SCALE GENOMIC DNA]</scope>
    <source>
        <strain evidence="2">Houghton</strain>
    </source>
</reference>
<evidence type="ECO:0000313" key="2">
    <source>
        <dbReference type="EMBL" id="CDJ68885.1"/>
    </source>
</evidence>
<dbReference type="OrthoDB" id="10283628at2759"/>